<dbReference type="InterPro" id="IPR017871">
    <property type="entry name" value="ABC_transporter-like_CS"/>
</dbReference>
<dbReference type="GeneID" id="63778701"/>
<dbReference type="InterPro" id="IPR003593">
    <property type="entry name" value="AAA+_ATPase"/>
</dbReference>
<comment type="subcellular location">
    <subcellularLocation>
        <location evidence="1">Membrane</location>
        <topology evidence="1">Multi-pass membrane protein</topology>
    </subcellularLocation>
</comment>
<accession>A0A1Y2DEX4</accession>
<keyword evidence="5" id="KW-0067">ATP-binding</keyword>
<feature type="domain" description="ABC transporter" evidence="9">
    <location>
        <begin position="404"/>
        <end position="632"/>
    </location>
</feature>
<evidence type="ECO:0000256" key="4">
    <source>
        <dbReference type="ARBA" id="ARBA00022741"/>
    </source>
</evidence>
<dbReference type="Proteomes" id="UP000193689">
    <property type="component" value="Unassembled WGS sequence"/>
</dbReference>
<feature type="transmembrane region" description="Helical" evidence="8">
    <location>
        <begin position="958"/>
        <end position="979"/>
    </location>
</feature>
<dbReference type="PANTHER" id="PTHR48041:SF91">
    <property type="entry name" value="ABC TRANSPORTER G FAMILY MEMBER 28"/>
    <property type="match status" value="1"/>
</dbReference>
<evidence type="ECO:0000256" key="6">
    <source>
        <dbReference type="ARBA" id="ARBA00022989"/>
    </source>
</evidence>
<dbReference type="EMBL" id="MCFJ01000018">
    <property type="protein sequence ID" value="ORY57830.1"/>
    <property type="molecule type" value="Genomic_DNA"/>
</dbReference>
<dbReference type="GO" id="GO:0016887">
    <property type="term" value="F:ATP hydrolysis activity"/>
    <property type="evidence" value="ECO:0007669"/>
    <property type="project" value="InterPro"/>
</dbReference>
<feature type="transmembrane region" description="Helical" evidence="8">
    <location>
        <begin position="859"/>
        <end position="876"/>
    </location>
</feature>
<evidence type="ECO:0000313" key="10">
    <source>
        <dbReference type="EMBL" id="ORY57830.1"/>
    </source>
</evidence>
<organism evidence="10 11">
    <name type="scientific">Pseudomassariella vexata</name>
    <dbReference type="NCBI Taxonomy" id="1141098"/>
    <lineage>
        <taxon>Eukaryota</taxon>
        <taxon>Fungi</taxon>
        <taxon>Dikarya</taxon>
        <taxon>Ascomycota</taxon>
        <taxon>Pezizomycotina</taxon>
        <taxon>Sordariomycetes</taxon>
        <taxon>Xylariomycetidae</taxon>
        <taxon>Amphisphaeriales</taxon>
        <taxon>Pseudomassariaceae</taxon>
        <taxon>Pseudomassariella</taxon>
    </lineage>
</organism>
<keyword evidence="7 8" id="KW-0472">Membrane</keyword>
<name>A0A1Y2DEX4_9PEZI</name>
<evidence type="ECO:0000313" key="11">
    <source>
        <dbReference type="Proteomes" id="UP000193689"/>
    </source>
</evidence>
<evidence type="ECO:0000256" key="1">
    <source>
        <dbReference type="ARBA" id="ARBA00004141"/>
    </source>
</evidence>
<dbReference type="RefSeq" id="XP_040710959.1">
    <property type="nucleotide sequence ID" value="XM_040862489.1"/>
</dbReference>
<dbReference type="STRING" id="1141098.A0A1Y2DEX4"/>
<dbReference type="SUPFAM" id="SSF52540">
    <property type="entry name" value="P-loop containing nucleoside triphosphate hydrolases"/>
    <property type="match status" value="1"/>
</dbReference>
<dbReference type="OrthoDB" id="66620at2759"/>
<dbReference type="InterPro" id="IPR013525">
    <property type="entry name" value="ABC2_TM"/>
</dbReference>
<dbReference type="InterPro" id="IPR043926">
    <property type="entry name" value="ABCG_dom"/>
</dbReference>
<evidence type="ECO:0000256" key="5">
    <source>
        <dbReference type="ARBA" id="ARBA00022840"/>
    </source>
</evidence>
<protein>
    <recommendedName>
        <fullName evidence="9">ABC transporter domain-containing protein</fullName>
    </recommendedName>
</protein>
<evidence type="ECO:0000259" key="9">
    <source>
        <dbReference type="PROSITE" id="PS50893"/>
    </source>
</evidence>
<dbReference type="PANTHER" id="PTHR48041">
    <property type="entry name" value="ABC TRANSPORTER G FAMILY MEMBER 28"/>
    <property type="match status" value="1"/>
</dbReference>
<dbReference type="GO" id="GO:0005524">
    <property type="term" value="F:ATP binding"/>
    <property type="evidence" value="ECO:0007669"/>
    <property type="project" value="UniProtKB-KW"/>
</dbReference>
<dbReference type="GO" id="GO:0140359">
    <property type="term" value="F:ABC-type transporter activity"/>
    <property type="evidence" value="ECO:0007669"/>
    <property type="project" value="InterPro"/>
</dbReference>
<dbReference type="PROSITE" id="PS00211">
    <property type="entry name" value="ABC_TRANSPORTER_1"/>
    <property type="match status" value="1"/>
</dbReference>
<keyword evidence="2" id="KW-0813">Transport</keyword>
<keyword evidence="11" id="KW-1185">Reference proteome</keyword>
<dbReference type="InterPro" id="IPR027417">
    <property type="entry name" value="P-loop_NTPase"/>
</dbReference>
<dbReference type="AlphaFoldDB" id="A0A1Y2DEX4"/>
<gene>
    <name evidence="10" type="ORF">BCR38DRAFT_461094</name>
</gene>
<feature type="transmembrane region" description="Helical" evidence="8">
    <location>
        <begin position="727"/>
        <end position="746"/>
    </location>
</feature>
<feature type="transmembrane region" description="Helical" evidence="8">
    <location>
        <begin position="778"/>
        <end position="798"/>
    </location>
</feature>
<proteinExistence type="predicted"/>
<dbReference type="Pfam" id="PF01061">
    <property type="entry name" value="ABC2_membrane"/>
    <property type="match status" value="1"/>
</dbReference>
<dbReference type="Pfam" id="PF00005">
    <property type="entry name" value="ABC_tran"/>
    <property type="match status" value="1"/>
</dbReference>
<dbReference type="Pfam" id="PF19055">
    <property type="entry name" value="ABC2_membrane_7"/>
    <property type="match status" value="1"/>
</dbReference>
<comment type="caution">
    <text evidence="10">The sequence shown here is derived from an EMBL/GenBank/DDBJ whole genome shotgun (WGS) entry which is preliminary data.</text>
</comment>
<dbReference type="InterPro" id="IPR050352">
    <property type="entry name" value="ABCG_transporters"/>
</dbReference>
<evidence type="ECO:0000256" key="3">
    <source>
        <dbReference type="ARBA" id="ARBA00022692"/>
    </source>
</evidence>
<evidence type="ECO:0000256" key="8">
    <source>
        <dbReference type="SAM" id="Phobius"/>
    </source>
</evidence>
<dbReference type="PROSITE" id="PS50893">
    <property type="entry name" value="ABC_TRANSPORTER_2"/>
    <property type="match status" value="1"/>
</dbReference>
<evidence type="ECO:0000256" key="7">
    <source>
        <dbReference type="ARBA" id="ARBA00023136"/>
    </source>
</evidence>
<feature type="transmembrane region" description="Helical" evidence="8">
    <location>
        <begin position="830"/>
        <end position="853"/>
    </location>
</feature>
<dbReference type="InParanoid" id="A0A1Y2DEX4"/>
<dbReference type="InterPro" id="IPR003439">
    <property type="entry name" value="ABC_transporter-like_ATP-bd"/>
</dbReference>
<feature type="transmembrane region" description="Helical" evidence="8">
    <location>
        <begin position="883"/>
        <end position="902"/>
    </location>
</feature>
<reference evidence="10 11" key="1">
    <citation type="submission" date="2016-07" db="EMBL/GenBank/DDBJ databases">
        <title>Pervasive Adenine N6-methylation of Active Genes in Fungi.</title>
        <authorList>
            <consortium name="DOE Joint Genome Institute"/>
            <person name="Mondo S.J."/>
            <person name="Dannebaum R.O."/>
            <person name="Kuo R.C."/>
            <person name="Labutti K."/>
            <person name="Haridas S."/>
            <person name="Kuo A."/>
            <person name="Salamov A."/>
            <person name="Ahrendt S.R."/>
            <person name="Lipzen A."/>
            <person name="Sullivan W."/>
            <person name="Andreopoulos W.B."/>
            <person name="Clum A."/>
            <person name="Lindquist E."/>
            <person name="Daum C."/>
            <person name="Ramamoorthy G.K."/>
            <person name="Gryganskyi A."/>
            <person name="Culley D."/>
            <person name="Magnuson J.K."/>
            <person name="James T.Y."/>
            <person name="O'Malley M.A."/>
            <person name="Stajich J.E."/>
            <person name="Spatafora J.W."/>
            <person name="Visel A."/>
            <person name="Grigoriev I.V."/>
        </authorList>
    </citation>
    <scope>NUCLEOTIDE SEQUENCE [LARGE SCALE GENOMIC DNA]</scope>
    <source>
        <strain evidence="10 11">CBS 129021</strain>
    </source>
</reference>
<keyword evidence="3 8" id="KW-0812">Transmembrane</keyword>
<sequence>MEFSTDAVFDGYDLNDLQDPYYPRETTLEGPVFLDTEACLCALQETPAEGRDAVWQCIGNQTQEVYEVSVGKGKWFKSVHGGNKVDLPYNDASNPPNTNEPLKYDSKEKALVPLDDDDSSLTIYDKACTGINQTTFTTAYLRAFDSLSRKEYPLGDVGPCWRPGAVPIPLVNESFWQSNGCPDGFLCQNNTINSLPQYCPPLTVCQKSRVSGAVCSFDGVNMGMGPFEPVICQTGHYCPTEDKGRTMLPCPAGSYCQPGAATPTPCPEGSSYARLAIPIAIPIAILIILDVALLLGIFLTSLRNRFRSSSKSHNGAVKKPRVTVTGRGYKQLPYERDDGTEMAPMQATYVPRSETWMGFEAALAPPGCEGGGANDLDSGLSPQLRVFVESMKKATDGAQFGLSFRYSDLSFHPKSSSRPILQNITGSIERGSLVAVMGGSGAGKSTFVNVLMGKSTNTGGSVIVNNTPRKIKRYKKLIELTVYENILHAARIRLPRTWADVDIQAHVNSVIDCLELSHVRDSLVGSIGNPVISGGQRKRASIGMELAAAPMAIFLDEPRSGLDATAAVSIMRTLKAIARLGISVIVIIHQPRMEIFELLDDLILLGNGQIIYEGPESEVQPFFENIGFHFPEHSNYGDVVTDIITGNGRPYKRSGDISKESLITYWASSRQNASIKKNHASLGRGFLLGAPRDPSMSAALKQRGAPRFKKVWLCFRRAMLQQWRAKSAFWFEMGLASLAGFLLGLAENSKKGVLFVGIYNKPFEDLSVATDLRSAPEFALLIAIAIGLVAGAPGVKVFSEELLMYRREAEAGHSRIAYFLAKAISVIPRMLFACMHFSTLILLLALPVISWGIAFVTNLAYFYCIYGLASCVSMIVRREEAPLFATMVSLIVGILSGSAPPLSQVKKWHLEWLWRLSPGVWLAEIYFGQLVEPFGHLYDVGLAADLAGFQLSWMRRNILILLAIGTVYRIIAFVGLVGAKRMRI</sequence>
<evidence type="ECO:0000256" key="2">
    <source>
        <dbReference type="ARBA" id="ARBA00022448"/>
    </source>
</evidence>
<dbReference type="Gene3D" id="3.40.50.300">
    <property type="entry name" value="P-loop containing nucleotide triphosphate hydrolases"/>
    <property type="match status" value="1"/>
</dbReference>
<dbReference type="GO" id="GO:0016020">
    <property type="term" value="C:membrane"/>
    <property type="evidence" value="ECO:0007669"/>
    <property type="project" value="UniProtKB-SubCell"/>
</dbReference>
<feature type="transmembrane region" description="Helical" evidence="8">
    <location>
        <begin position="275"/>
        <end position="302"/>
    </location>
</feature>
<keyword evidence="6 8" id="KW-1133">Transmembrane helix</keyword>
<keyword evidence="4" id="KW-0547">Nucleotide-binding</keyword>
<dbReference type="SMART" id="SM00382">
    <property type="entry name" value="AAA"/>
    <property type="match status" value="1"/>
</dbReference>